<dbReference type="SUPFAM" id="SSF55331">
    <property type="entry name" value="Tautomerase/MIF"/>
    <property type="match status" value="1"/>
</dbReference>
<dbReference type="Proteomes" id="UP001201812">
    <property type="component" value="Unassembled WGS sequence"/>
</dbReference>
<comment type="caution">
    <text evidence="3">The sequence shown here is derived from an EMBL/GenBank/DDBJ whole genome shotgun (WGS) entry which is preliminary data.</text>
</comment>
<reference evidence="3" key="1">
    <citation type="submission" date="2022-01" db="EMBL/GenBank/DDBJ databases">
        <title>Genome Sequence Resource for Two Populations of Ditylenchus destructor, the Migratory Endoparasitic Phytonematode.</title>
        <authorList>
            <person name="Zhang H."/>
            <person name="Lin R."/>
            <person name="Xie B."/>
        </authorList>
    </citation>
    <scope>NUCLEOTIDE SEQUENCE</scope>
    <source>
        <strain evidence="3">BazhouSP</strain>
    </source>
</reference>
<dbReference type="InterPro" id="IPR028116">
    <property type="entry name" value="Cis-CaaD-like"/>
</dbReference>
<feature type="domain" description="Tautomerase cis-CaaD-like" evidence="2">
    <location>
        <begin position="1"/>
        <end position="136"/>
    </location>
</feature>
<keyword evidence="1" id="KW-1133">Transmembrane helix</keyword>
<dbReference type="Pfam" id="PF14832">
    <property type="entry name" value="Tautomerase_3"/>
    <property type="match status" value="1"/>
</dbReference>
<dbReference type="AlphaFoldDB" id="A0AAD4N6P8"/>
<evidence type="ECO:0000259" key="2">
    <source>
        <dbReference type="Pfam" id="PF14832"/>
    </source>
</evidence>
<evidence type="ECO:0000313" key="4">
    <source>
        <dbReference type="Proteomes" id="UP001201812"/>
    </source>
</evidence>
<proteinExistence type="predicted"/>
<protein>
    <submittedName>
        <fullName evidence="3">Oxalocrotonate tautomerase enzyme domain-containing protein</fullName>
    </submittedName>
</protein>
<evidence type="ECO:0000313" key="3">
    <source>
        <dbReference type="EMBL" id="KAI1714854.1"/>
    </source>
</evidence>
<dbReference type="Gene3D" id="3.30.429.10">
    <property type="entry name" value="Macrophage Migration Inhibitory Factor"/>
    <property type="match status" value="1"/>
</dbReference>
<accession>A0AAD4N6P8</accession>
<keyword evidence="4" id="KW-1185">Reference proteome</keyword>
<evidence type="ECO:0000256" key="1">
    <source>
        <dbReference type="SAM" id="Phobius"/>
    </source>
</evidence>
<keyword evidence="1" id="KW-0812">Transmembrane</keyword>
<feature type="transmembrane region" description="Helical" evidence="1">
    <location>
        <begin position="28"/>
        <end position="46"/>
    </location>
</feature>
<dbReference type="EMBL" id="JAKKPZ010000012">
    <property type="protein sequence ID" value="KAI1714854.1"/>
    <property type="molecule type" value="Genomic_DNA"/>
</dbReference>
<dbReference type="InterPro" id="IPR014347">
    <property type="entry name" value="Tautomerase/MIF_sf"/>
</dbReference>
<keyword evidence="1" id="KW-0472">Membrane</keyword>
<organism evidence="3 4">
    <name type="scientific">Ditylenchus destructor</name>
    <dbReference type="NCBI Taxonomy" id="166010"/>
    <lineage>
        <taxon>Eukaryota</taxon>
        <taxon>Metazoa</taxon>
        <taxon>Ecdysozoa</taxon>
        <taxon>Nematoda</taxon>
        <taxon>Chromadorea</taxon>
        <taxon>Rhabditida</taxon>
        <taxon>Tylenchina</taxon>
        <taxon>Tylenchomorpha</taxon>
        <taxon>Sphaerularioidea</taxon>
        <taxon>Anguinidae</taxon>
        <taxon>Anguininae</taxon>
        <taxon>Ditylenchus</taxon>
    </lineage>
</organism>
<sequence length="141" mass="16405">MPFHRFYVPDGLYTEADKKKLAQSITDMYVHIGLPAFYVVVLFIPIKKDSYYVGGKATDKFVRVAIQHIARQFESNEVAQQFMDMYEKLLVPFIKDRGLDWEVAVEIVDRNLWRENGLIPPLSASEGEKEWIRLNKAIPLK</sequence>
<name>A0AAD4N6P8_9BILA</name>
<gene>
    <name evidence="3" type="ORF">DdX_08123</name>
</gene>